<evidence type="ECO:0000313" key="1">
    <source>
        <dbReference type="EMBL" id="MCG7277268.1"/>
    </source>
</evidence>
<dbReference type="RefSeq" id="WP_239181277.1">
    <property type="nucleotide sequence ID" value="NZ_CP010827.1"/>
</dbReference>
<reference evidence="1 2" key="1">
    <citation type="submission" date="2022-02" db="EMBL/GenBank/DDBJ databases">
        <title>Uncovering new skin microbiome diversity through culturing and metagenomics.</title>
        <authorList>
            <person name="Conlan S."/>
            <person name="Deming C."/>
            <person name="Nisc Comparative Sequencing Program N."/>
            <person name="Segre J.A."/>
        </authorList>
    </citation>
    <scope>NUCLEOTIDE SEQUENCE [LARGE SCALE GENOMIC DNA]</scope>
    <source>
        <strain evidence="1 2">ACRQV</strain>
    </source>
</reference>
<protein>
    <submittedName>
        <fullName evidence="1">Uncharacterized protein</fullName>
    </submittedName>
</protein>
<name>A0ABS9PX34_9CORY</name>
<dbReference type="InterPro" id="IPR006881">
    <property type="entry name" value="RepA_C"/>
</dbReference>
<organism evidence="1 2">
    <name type="scientific">Corynebacterium singulare</name>
    <dbReference type="NCBI Taxonomy" id="161899"/>
    <lineage>
        <taxon>Bacteria</taxon>
        <taxon>Bacillati</taxon>
        <taxon>Actinomycetota</taxon>
        <taxon>Actinomycetes</taxon>
        <taxon>Mycobacteriales</taxon>
        <taxon>Corynebacteriaceae</taxon>
        <taxon>Corynebacterium</taxon>
    </lineage>
</organism>
<comment type="caution">
    <text evidence="1">The sequence shown here is derived from an EMBL/GenBank/DDBJ whole genome shotgun (WGS) entry which is preliminary data.</text>
</comment>
<dbReference type="EMBL" id="JAKRDF010000024">
    <property type="protein sequence ID" value="MCG7277268.1"/>
    <property type="molecule type" value="Genomic_DNA"/>
</dbReference>
<accession>A0ABS9PX34</accession>
<gene>
    <name evidence="1" type="ORF">MHK08_12450</name>
</gene>
<dbReference type="Pfam" id="PF04796">
    <property type="entry name" value="RepA_C"/>
    <property type="match status" value="1"/>
</dbReference>
<dbReference type="Proteomes" id="UP001521911">
    <property type="component" value="Unassembled WGS sequence"/>
</dbReference>
<sequence>MTVQSDDGVHARGANTQILDAWNLWFDARDPNQGSFMESELVLTNRFFRHVAESPIPIDLNVLRQLNRLKRPGFSSV</sequence>
<proteinExistence type="predicted"/>
<evidence type="ECO:0000313" key="2">
    <source>
        <dbReference type="Proteomes" id="UP001521911"/>
    </source>
</evidence>
<keyword evidence="2" id="KW-1185">Reference proteome</keyword>